<dbReference type="SUPFAM" id="SSF46689">
    <property type="entry name" value="Homeodomain-like"/>
    <property type="match status" value="1"/>
</dbReference>
<evidence type="ECO:0000313" key="7">
    <source>
        <dbReference type="Proteomes" id="UP000218505"/>
    </source>
</evidence>
<keyword evidence="3" id="KW-0804">Transcription</keyword>
<evidence type="ECO:0000313" key="6">
    <source>
        <dbReference type="EMBL" id="ATE55461.1"/>
    </source>
</evidence>
<dbReference type="InterPro" id="IPR009057">
    <property type="entry name" value="Homeodomain-like_sf"/>
</dbReference>
<dbReference type="Gene3D" id="1.10.357.10">
    <property type="entry name" value="Tetracycline Repressor, domain 2"/>
    <property type="match status" value="1"/>
</dbReference>
<dbReference type="InterPro" id="IPR001647">
    <property type="entry name" value="HTH_TetR"/>
</dbReference>
<keyword evidence="7" id="KW-1185">Reference proteome</keyword>
<evidence type="ECO:0000256" key="4">
    <source>
        <dbReference type="PROSITE-ProRule" id="PRU00335"/>
    </source>
</evidence>
<dbReference type="Proteomes" id="UP000218505">
    <property type="component" value="Chromosome"/>
</dbReference>
<dbReference type="EMBL" id="CP023445">
    <property type="protein sequence ID" value="ATE55461.1"/>
    <property type="molecule type" value="Genomic_DNA"/>
</dbReference>
<dbReference type="PRINTS" id="PR00455">
    <property type="entry name" value="HTHTETR"/>
</dbReference>
<evidence type="ECO:0000256" key="2">
    <source>
        <dbReference type="ARBA" id="ARBA00023125"/>
    </source>
</evidence>
<dbReference type="GO" id="GO:0003700">
    <property type="term" value="F:DNA-binding transcription factor activity"/>
    <property type="evidence" value="ECO:0007669"/>
    <property type="project" value="TreeGrafter"/>
</dbReference>
<dbReference type="AlphaFoldDB" id="A0A290Z8U4"/>
<protein>
    <submittedName>
        <fullName evidence="6">TetR family transcriptional regulator</fullName>
    </submittedName>
</protein>
<name>A0A290Z8U4_9PSEU</name>
<feature type="domain" description="HTH tetR-type" evidence="5">
    <location>
        <begin position="16"/>
        <end position="76"/>
    </location>
</feature>
<keyword evidence="2 4" id="KW-0238">DNA-binding</keyword>
<accession>A0A290Z8U4</accession>
<evidence type="ECO:0000259" key="5">
    <source>
        <dbReference type="PROSITE" id="PS50977"/>
    </source>
</evidence>
<dbReference type="PANTHER" id="PTHR30055:SF234">
    <property type="entry name" value="HTH-TYPE TRANSCRIPTIONAL REGULATOR BETI"/>
    <property type="match status" value="1"/>
</dbReference>
<dbReference type="RefSeq" id="WP_096495295.1">
    <property type="nucleotide sequence ID" value="NZ_CP023445.1"/>
</dbReference>
<dbReference type="GO" id="GO:0000976">
    <property type="term" value="F:transcription cis-regulatory region binding"/>
    <property type="evidence" value="ECO:0007669"/>
    <property type="project" value="TreeGrafter"/>
</dbReference>
<feature type="DNA-binding region" description="H-T-H motif" evidence="4">
    <location>
        <begin position="39"/>
        <end position="58"/>
    </location>
</feature>
<reference evidence="6" key="1">
    <citation type="submission" date="2017-09" db="EMBL/GenBank/DDBJ databases">
        <title>Complete Genome Sequence of ansamitocin-producing Bacterium Actinosynnema pretiosum X47.</title>
        <authorList>
            <person name="Cao G."/>
            <person name="Zong G."/>
            <person name="Zhong C."/>
            <person name="Fu J."/>
        </authorList>
    </citation>
    <scope>NUCLEOTIDE SEQUENCE [LARGE SCALE GENOMIC DNA]</scope>
    <source>
        <strain evidence="6">X47</strain>
    </source>
</reference>
<sequence>METRGYTSPLREEAAARTRERVLRAAAELFAEGGYARTSVAAIARAAGVAVNTVYTSVGGKSALLLAMVDDGVADEAVRATTAALTSATSAAEVLRLVARGTSVTRDRRELTLSVLLDNRDAHPDVAEAARVAEAEVRARFAEAADRMLELGGLREGVGGEELRRALWFYFGFPAWRVVRAEGLSWDDGAAWLCGQASDSLLAR</sequence>
<organism evidence="6 7">
    <name type="scientific">Actinosynnema pretiosum</name>
    <dbReference type="NCBI Taxonomy" id="42197"/>
    <lineage>
        <taxon>Bacteria</taxon>
        <taxon>Bacillati</taxon>
        <taxon>Actinomycetota</taxon>
        <taxon>Actinomycetes</taxon>
        <taxon>Pseudonocardiales</taxon>
        <taxon>Pseudonocardiaceae</taxon>
        <taxon>Actinosynnema</taxon>
    </lineage>
</organism>
<dbReference type="Pfam" id="PF00440">
    <property type="entry name" value="TetR_N"/>
    <property type="match status" value="1"/>
</dbReference>
<evidence type="ECO:0000256" key="1">
    <source>
        <dbReference type="ARBA" id="ARBA00023015"/>
    </source>
</evidence>
<gene>
    <name evidence="6" type="ORF">CNX65_21030</name>
</gene>
<proteinExistence type="predicted"/>
<evidence type="ECO:0000256" key="3">
    <source>
        <dbReference type="ARBA" id="ARBA00023163"/>
    </source>
</evidence>
<dbReference type="KEGG" id="apre:CNX65_21030"/>
<dbReference type="PROSITE" id="PS50977">
    <property type="entry name" value="HTH_TETR_2"/>
    <property type="match status" value="1"/>
</dbReference>
<keyword evidence="1" id="KW-0805">Transcription regulation</keyword>
<dbReference type="InterPro" id="IPR050109">
    <property type="entry name" value="HTH-type_TetR-like_transc_reg"/>
</dbReference>
<dbReference type="PANTHER" id="PTHR30055">
    <property type="entry name" value="HTH-TYPE TRANSCRIPTIONAL REGULATOR RUTR"/>
    <property type="match status" value="1"/>
</dbReference>